<dbReference type="Gene3D" id="3.20.20.140">
    <property type="entry name" value="Metal-dependent hydrolases"/>
    <property type="match status" value="1"/>
</dbReference>
<dbReference type="CDD" id="cd01301">
    <property type="entry name" value="rDP_like"/>
    <property type="match status" value="1"/>
</dbReference>
<dbReference type="InterPro" id="IPR032466">
    <property type="entry name" value="Metal_Hydrolase"/>
</dbReference>
<accession>A0A928X1A7</accession>
<dbReference type="GO" id="GO:0006508">
    <property type="term" value="P:proteolysis"/>
    <property type="evidence" value="ECO:0007669"/>
    <property type="project" value="InterPro"/>
</dbReference>
<evidence type="ECO:0000313" key="1">
    <source>
        <dbReference type="EMBL" id="MBE9065719.1"/>
    </source>
</evidence>
<dbReference type="InterPro" id="IPR008257">
    <property type="entry name" value="Pept_M19"/>
</dbReference>
<comment type="caution">
    <text evidence="1">The sequence shown here is derived from an EMBL/GenBank/DDBJ whole genome shotgun (WGS) entry which is preliminary data.</text>
</comment>
<evidence type="ECO:0000313" key="2">
    <source>
        <dbReference type="Proteomes" id="UP000615026"/>
    </source>
</evidence>
<dbReference type="Proteomes" id="UP000615026">
    <property type="component" value="Unassembled WGS sequence"/>
</dbReference>
<proteinExistence type="predicted"/>
<gene>
    <name evidence="1" type="ORF">IQ260_03530</name>
</gene>
<dbReference type="PANTHER" id="PTHR10443:SF12">
    <property type="entry name" value="DIPEPTIDASE"/>
    <property type="match status" value="1"/>
</dbReference>
<dbReference type="Gene3D" id="1.10.287.650">
    <property type="entry name" value="L27 domain"/>
    <property type="match status" value="1"/>
</dbReference>
<dbReference type="EMBL" id="JADEXP010000016">
    <property type="protein sequence ID" value="MBE9065719.1"/>
    <property type="molecule type" value="Genomic_DNA"/>
</dbReference>
<keyword evidence="2" id="KW-1185">Reference proteome</keyword>
<dbReference type="AlphaFoldDB" id="A0A928X1A7"/>
<dbReference type="RefSeq" id="WP_193990904.1">
    <property type="nucleotide sequence ID" value="NZ_JADEXP010000016.1"/>
</dbReference>
<dbReference type="PANTHER" id="PTHR10443">
    <property type="entry name" value="MICROSOMAL DIPEPTIDASE"/>
    <property type="match status" value="1"/>
</dbReference>
<protein>
    <submittedName>
        <fullName evidence="1">Dipeptidase</fullName>
    </submittedName>
</protein>
<dbReference type="SUPFAM" id="SSF51556">
    <property type="entry name" value="Metallo-dependent hydrolases"/>
    <property type="match status" value="1"/>
</dbReference>
<dbReference type="GO" id="GO:0070573">
    <property type="term" value="F:metallodipeptidase activity"/>
    <property type="evidence" value="ECO:0007669"/>
    <property type="project" value="InterPro"/>
</dbReference>
<dbReference type="Pfam" id="PF01244">
    <property type="entry name" value="Peptidase_M19"/>
    <property type="match status" value="1"/>
</dbReference>
<reference evidence="1" key="1">
    <citation type="submission" date="2020-10" db="EMBL/GenBank/DDBJ databases">
        <authorList>
            <person name="Castelo-Branco R."/>
            <person name="Eusebio N."/>
            <person name="Adriana R."/>
            <person name="Vieira A."/>
            <person name="Brugerolle De Fraissinette N."/>
            <person name="Rezende De Castro R."/>
            <person name="Schneider M.P."/>
            <person name="Vasconcelos V."/>
            <person name="Leao P.N."/>
        </authorList>
    </citation>
    <scope>NUCLEOTIDE SEQUENCE</scope>
    <source>
        <strain evidence="1">LEGE 11479</strain>
    </source>
</reference>
<dbReference type="PROSITE" id="PS51365">
    <property type="entry name" value="RENAL_DIPEPTIDASE_2"/>
    <property type="match status" value="1"/>
</dbReference>
<sequence length="416" mass="45749">MDAHFLKRIGCFAVGIVVTLGWTFAPTVTLASDRTAIIHQAVLTIDSHIDWPIRQSVNPDFDPGVGHPTGAPGSGQWDLVRMTAGGLDGAFISIFTPQRQLTDEGYAQAQSLARQMIERTEQLVAEHGDRAAIALTPADAYRLERDGKRAIFLGMENGYPLATDIETVQAFYDQGIRYITLTHSKNNQLGDSSTDEQQVWQGLSPFGEAVVHEMNRLGMLVDISHVHDDTFWDVIRLSKAPIIASHSSARALRDSPRNMDDDMLRAMKENGGVVQLCLLGDYIKEIAQDPAREAALAELAEEQAAWLRGDLSDAEVAELLTQYRAINSQYPEIKPTLADAMDHLDHMVAIMGIDHVGIGSDFDGGGGLTNIEDVSQMPNITQELLARGYTPDDIRKIWGGNLMRVFNDAIEVAQQM</sequence>
<organism evidence="1 2">
    <name type="scientific">Leptolyngbya cf. ectocarpi LEGE 11479</name>
    <dbReference type="NCBI Taxonomy" id="1828722"/>
    <lineage>
        <taxon>Bacteria</taxon>
        <taxon>Bacillati</taxon>
        <taxon>Cyanobacteriota</taxon>
        <taxon>Cyanophyceae</taxon>
        <taxon>Leptolyngbyales</taxon>
        <taxon>Leptolyngbyaceae</taxon>
        <taxon>Leptolyngbya group</taxon>
        <taxon>Leptolyngbya</taxon>
    </lineage>
</organism>
<name>A0A928X1A7_LEPEC</name>